<dbReference type="Proteomes" id="UP000033452">
    <property type="component" value="Unassembled WGS sequence"/>
</dbReference>
<dbReference type="InterPro" id="IPR004360">
    <property type="entry name" value="Glyas_Fos-R_dOase_dom"/>
</dbReference>
<sequence length="123" mass="13536">MQLNNPVRYFEIPVADLERATAFYHSLFDFEFEHAVIDGHDMALFPSHDNAAGITGALVKGDSYVPSKAGARLYFHTEDIDATLLKVLSLGGKVLYPKTSIGGFGWVAEFEDSEGNCIALHEE</sequence>
<protein>
    <submittedName>
        <fullName evidence="2">Glyoxalase</fullName>
    </submittedName>
</protein>
<dbReference type="CDD" id="cd07247">
    <property type="entry name" value="SgaA_N_like"/>
    <property type="match status" value="1"/>
</dbReference>
<dbReference type="AlphaFoldDB" id="A0A0F4QJF8"/>
<dbReference type="InterPro" id="IPR052164">
    <property type="entry name" value="Anthracycline_SecMetBiosynth"/>
</dbReference>
<dbReference type="SUPFAM" id="SSF54593">
    <property type="entry name" value="Glyoxalase/Bleomycin resistance protein/Dihydroxybiphenyl dioxygenase"/>
    <property type="match status" value="1"/>
</dbReference>
<dbReference type="EMBL" id="JXYA01000038">
    <property type="protein sequence ID" value="KJZ07410.1"/>
    <property type="molecule type" value="Genomic_DNA"/>
</dbReference>
<dbReference type="OrthoDB" id="8776491at2"/>
<evidence type="ECO:0000259" key="1">
    <source>
        <dbReference type="PROSITE" id="PS51819"/>
    </source>
</evidence>
<dbReference type="Pfam" id="PF00903">
    <property type="entry name" value="Glyoxalase"/>
    <property type="match status" value="1"/>
</dbReference>
<evidence type="ECO:0000313" key="3">
    <source>
        <dbReference type="Proteomes" id="UP000033452"/>
    </source>
</evidence>
<organism evidence="2 3">
    <name type="scientific">Pseudoalteromonas rubra</name>
    <dbReference type="NCBI Taxonomy" id="43658"/>
    <lineage>
        <taxon>Bacteria</taxon>
        <taxon>Pseudomonadati</taxon>
        <taxon>Pseudomonadota</taxon>
        <taxon>Gammaproteobacteria</taxon>
        <taxon>Alteromonadales</taxon>
        <taxon>Pseudoalteromonadaceae</taxon>
        <taxon>Pseudoalteromonas</taxon>
    </lineage>
</organism>
<dbReference type="Gene3D" id="3.10.180.10">
    <property type="entry name" value="2,3-Dihydroxybiphenyl 1,2-Dioxygenase, domain 1"/>
    <property type="match status" value="1"/>
</dbReference>
<dbReference type="PANTHER" id="PTHR33993:SF2">
    <property type="entry name" value="VOC DOMAIN-CONTAINING PROTEIN"/>
    <property type="match status" value="1"/>
</dbReference>
<reference evidence="2 3" key="1">
    <citation type="journal article" date="2015" name="BMC Genomics">
        <title>Genome mining reveals unlocked bioactive potential of marine Gram-negative bacteria.</title>
        <authorList>
            <person name="Machado H."/>
            <person name="Sonnenschein E.C."/>
            <person name="Melchiorsen J."/>
            <person name="Gram L."/>
        </authorList>
    </citation>
    <scope>NUCLEOTIDE SEQUENCE [LARGE SCALE GENOMIC DNA]</scope>
    <source>
        <strain evidence="2 3">S2471</strain>
    </source>
</reference>
<dbReference type="InterPro" id="IPR029068">
    <property type="entry name" value="Glyas_Bleomycin-R_OHBP_Dase"/>
</dbReference>
<comment type="caution">
    <text evidence="2">The sequence shown here is derived from an EMBL/GenBank/DDBJ whole genome shotgun (WGS) entry which is preliminary data.</text>
</comment>
<accession>A0A0F4QJF8</accession>
<gene>
    <name evidence="2" type="ORF">TW77_15950</name>
</gene>
<feature type="domain" description="VOC" evidence="1">
    <location>
        <begin position="6"/>
        <end position="123"/>
    </location>
</feature>
<keyword evidence="3" id="KW-1185">Reference proteome</keyword>
<proteinExistence type="predicted"/>
<evidence type="ECO:0000313" key="2">
    <source>
        <dbReference type="EMBL" id="KJZ07410.1"/>
    </source>
</evidence>
<dbReference type="PANTHER" id="PTHR33993">
    <property type="entry name" value="GLYOXALASE-RELATED"/>
    <property type="match status" value="1"/>
</dbReference>
<dbReference type="PROSITE" id="PS51819">
    <property type="entry name" value="VOC"/>
    <property type="match status" value="1"/>
</dbReference>
<dbReference type="PATRIC" id="fig|43658.5.peg.3370"/>
<name>A0A0F4QJF8_9GAMM</name>
<dbReference type="RefSeq" id="WP_046005972.1">
    <property type="nucleotide sequence ID" value="NZ_JXYA01000038.1"/>
</dbReference>
<dbReference type="InterPro" id="IPR037523">
    <property type="entry name" value="VOC_core"/>
</dbReference>